<evidence type="ECO:0000256" key="1">
    <source>
        <dbReference type="ARBA" id="ARBA00004141"/>
    </source>
</evidence>
<proteinExistence type="predicted"/>
<evidence type="ECO:0000256" key="3">
    <source>
        <dbReference type="ARBA" id="ARBA00022989"/>
    </source>
</evidence>
<keyword evidence="2 6" id="KW-0812">Transmembrane</keyword>
<evidence type="ECO:0000313" key="11">
    <source>
        <dbReference type="EMBL" id="CAB4985287.1"/>
    </source>
</evidence>
<accession>A0A6J7H8E6</accession>
<dbReference type="EMBL" id="CAFABA010000004">
    <property type="protein sequence ID" value="CAB4813714.1"/>
    <property type="molecule type" value="Genomic_DNA"/>
</dbReference>
<evidence type="ECO:0000259" key="7">
    <source>
        <dbReference type="PROSITE" id="PS51012"/>
    </source>
</evidence>
<feature type="transmembrane region" description="Helical" evidence="6">
    <location>
        <begin position="229"/>
        <end position="246"/>
    </location>
</feature>
<evidence type="ECO:0000313" key="9">
    <source>
        <dbReference type="EMBL" id="CAB4813714.1"/>
    </source>
</evidence>
<feature type="transmembrane region" description="Helical" evidence="6">
    <location>
        <begin position="20"/>
        <end position="39"/>
    </location>
</feature>
<dbReference type="GO" id="GO:0043190">
    <property type="term" value="C:ATP-binding cassette (ABC) transporter complex"/>
    <property type="evidence" value="ECO:0007669"/>
    <property type="project" value="InterPro"/>
</dbReference>
<dbReference type="InterPro" id="IPR047817">
    <property type="entry name" value="ABC2_TM_bact-type"/>
</dbReference>
<dbReference type="EMBL" id="CAFBOS010000026">
    <property type="protein sequence ID" value="CAB4985287.1"/>
    <property type="molecule type" value="Genomic_DNA"/>
</dbReference>
<dbReference type="PIRSF" id="PIRSF006648">
    <property type="entry name" value="DrrB"/>
    <property type="match status" value="1"/>
</dbReference>
<dbReference type="EMBL" id="CAFBMH010000057">
    <property type="protein sequence ID" value="CAB4912590.1"/>
    <property type="molecule type" value="Genomic_DNA"/>
</dbReference>
<dbReference type="InterPro" id="IPR000412">
    <property type="entry name" value="ABC_2_transport"/>
</dbReference>
<feature type="domain" description="ABC transmembrane type-2" evidence="7">
    <location>
        <begin position="19"/>
        <end position="252"/>
    </location>
</feature>
<feature type="transmembrane region" description="Helical" evidence="6">
    <location>
        <begin position="170"/>
        <end position="189"/>
    </location>
</feature>
<feature type="transmembrane region" description="Helical" evidence="6">
    <location>
        <begin position="99"/>
        <end position="125"/>
    </location>
</feature>
<evidence type="ECO:0000313" key="8">
    <source>
        <dbReference type="EMBL" id="CAB4755400.1"/>
    </source>
</evidence>
<comment type="subcellular location">
    <subcellularLocation>
        <location evidence="1">Membrane</location>
        <topology evidence="1">Multi-pass membrane protein</topology>
    </subcellularLocation>
</comment>
<feature type="transmembrane region" description="Helical" evidence="6">
    <location>
        <begin position="59"/>
        <end position="79"/>
    </location>
</feature>
<dbReference type="PROSITE" id="PS51012">
    <property type="entry name" value="ABC_TM2"/>
    <property type="match status" value="1"/>
</dbReference>
<protein>
    <submittedName>
        <fullName evidence="10">Unannotated protein</fullName>
    </submittedName>
</protein>
<evidence type="ECO:0000256" key="2">
    <source>
        <dbReference type="ARBA" id="ARBA00022692"/>
    </source>
</evidence>
<feature type="compositionally biased region" description="Basic residues" evidence="5">
    <location>
        <begin position="263"/>
        <end position="274"/>
    </location>
</feature>
<keyword evidence="4 6" id="KW-0472">Membrane</keyword>
<dbReference type="PANTHER" id="PTHR43027">
    <property type="entry name" value="DOXORUBICIN RESISTANCE ABC TRANSPORTER PERMEASE PROTEIN DRRC-RELATED"/>
    <property type="match status" value="1"/>
</dbReference>
<evidence type="ECO:0000256" key="6">
    <source>
        <dbReference type="SAM" id="Phobius"/>
    </source>
</evidence>
<keyword evidence="3 6" id="KW-1133">Transmembrane helix</keyword>
<evidence type="ECO:0000313" key="10">
    <source>
        <dbReference type="EMBL" id="CAB4912590.1"/>
    </source>
</evidence>
<feature type="region of interest" description="Disordered" evidence="5">
    <location>
        <begin position="254"/>
        <end position="274"/>
    </location>
</feature>
<evidence type="ECO:0000256" key="4">
    <source>
        <dbReference type="ARBA" id="ARBA00023136"/>
    </source>
</evidence>
<gene>
    <name evidence="8" type="ORF">UFOPK2754_02066</name>
    <name evidence="9" type="ORF">UFOPK3139_00196</name>
    <name evidence="10" type="ORF">UFOPK3543_01607</name>
    <name evidence="11" type="ORF">UFOPK3967_00637</name>
</gene>
<dbReference type="GO" id="GO:0140359">
    <property type="term" value="F:ABC-type transporter activity"/>
    <property type="evidence" value="ECO:0007669"/>
    <property type="project" value="InterPro"/>
</dbReference>
<dbReference type="PANTHER" id="PTHR43027:SF2">
    <property type="entry name" value="TRANSPORT PERMEASE PROTEIN"/>
    <property type="match status" value="1"/>
</dbReference>
<dbReference type="Pfam" id="PF01061">
    <property type="entry name" value="ABC2_membrane"/>
    <property type="match status" value="1"/>
</dbReference>
<dbReference type="AlphaFoldDB" id="A0A6J7H8E6"/>
<dbReference type="EMBL" id="CAEZYR010000081">
    <property type="protein sequence ID" value="CAB4755400.1"/>
    <property type="molecule type" value="Genomic_DNA"/>
</dbReference>
<dbReference type="InterPro" id="IPR013525">
    <property type="entry name" value="ABC2_TM"/>
</dbReference>
<organism evidence="10">
    <name type="scientific">freshwater metagenome</name>
    <dbReference type="NCBI Taxonomy" id="449393"/>
    <lineage>
        <taxon>unclassified sequences</taxon>
        <taxon>metagenomes</taxon>
        <taxon>ecological metagenomes</taxon>
    </lineage>
</organism>
<name>A0A6J7H8E6_9ZZZZ</name>
<reference evidence="10" key="1">
    <citation type="submission" date="2020-05" db="EMBL/GenBank/DDBJ databases">
        <authorList>
            <person name="Chiriac C."/>
            <person name="Salcher M."/>
            <person name="Ghai R."/>
            <person name="Kavagutti S V."/>
        </authorList>
    </citation>
    <scope>NUCLEOTIDE SEQUENCE</scope>
</reference>
<dbReference type="InterPro" id="IPR052902">
    <property type="entry name" value="ABC-2_transporter"/>
</dbReference>
<feature type="transmembrane region" description="Helical" evidence="6">
    <location>
        <begin position="137"/>
        <end position="158"/>
    </location>
</feature>
<sequence length="274" mass="29839">MKVLQQVKWEQKQFWRNPPAAVFTFVFPLMFLLIFSSLYGSDRIAQLGNIKFVQQYVPAIVAFGLISACYTNLAFTLSLRRAQGILKRKRGTPLTVFTYMGGIIGNVVIIAALLTVVTIVVGIVGFGIEFPEFGTRVFTLAVVLLIGAFCFSACGIMIANIVPNEEAAPAIINIILFPLLFISGAFSYVDNDTALAKVAAFFPVRHLIQACQSVFLPSPQVTGAGWEPGHLMVMLAWGVGATVVAARTFKWEPNTNGGDGGRSRRRRNRTASAS</sequence>
<evidence type="ECO:0000256" key="5">
    <source>
        <dbReference type="SAM" id="MobiDB-lite"/>
    </source>
</evidence>